<evidence type="ECO:0000256" key="7">
    <source>
        <dbReference type="PROSITE-ProRule" id="PRU00176"/>
    </source>
</evidence>
<dbReference type="PANTHER" id="PTHR14089">
    <property type="entry name" value="PRE-MRNA-SPLICING FACTOR RBM22"/>
    <property type="match status" value="1"/>
</dbReference>
<dbReference type="GO" id="GO:0008270">
    <property type="term" value="F:zinc ion binding"/>
    <property type="evidence" value="ECO:0007669"/>
    <property type="project" value="UniProtKB-KW"/>
</dbReference>
<dbReference type="AlphaFoldDB" id="A0A316VLE5"/>
<dbReference type="Pfam" id="PF21369">
    <property type="entry name" value="STL11_N"/>
    <property type="match status" value="1"/>
</dbReference>
<dbReference type="InterPro" id="IPR012677">
    <property type="entry name" value="Nucleotide-bd_a/b_plait_sf"/>
</dbReference>
<dbReference type="GO" id="GO:0036002">
    <property type="term" value="F:pre-mRNA binding"/>
    <property type="evidence" value="ECO:0007669"/>
    <property type="project" value="TreeGrafter"/>
</dbReference>
<dbReference type="GO" id="GO:0071006">
    <property type="term" value="C:U2-type catalytic step 1 spliceosome"/>
    <property type="evidence" value="ECO:0007669"/>
    <property type="project" value="TreeGrafter"/>
</dbReference>
<evidence type="ECO:0000256" key="9">
    <source>
        <dbReference type="SAM" id="MobiDB-lite"/>
    </source>
</evidence>
<dbReference type="STRING" id="1280837.A0A316VLE5"/>
<evidence type="ECO:0000313" key="13">
    <source>
        <dbReference type="Proteomes" id="UP000245771"/>
    </source>
</evidence>
<feature type="domain" description="C3H1-type" evidence="11">
    <location>
        <begin position="165"/>
        <end position="192"/>
    </location>
</feature>
<evidence type="ECO:0000313" key="12">
    <source>
        <dbReference type="EMBL" id="PWN37193.1"/>
    </source>
</evidence>
<feature type="zinc finger region" description="C3H1-type" evidence="8">
    <location>
        <begin position="165"/>
        <end position="192"/>
    </location>
</feature>
<evidence type="ECO:0000259" key="10">
    <source>
        <dbReference type="PROSITE" id="PS50102"/>
    </source>
</evidence>
<dbReference type="GO" id="GO:0000974">
    <property type="term" value="C:Prp19 complex"/>
    <property type="evidence" value="ECO:0007669"/>
    <property type="project" value="TreeGrafter"/>
</dbReference>
<feature type="compositionally biased region" description="Low complexity" evidence="9">
    <location>
        <begin position="323"/>
        <end position="332"/>
    </location>
</feature>
<dbReference type="PROSITE" id="PS50103">
    <property type="entry name" value="ZF_C3H1"/>
    <property type="match status" value="1"/>
</dbReference>
<dbReference type="SMART" id="SM00360">
    <property type="entry name" value="RRM"/>
    <property type="match status" value="1"/>
</dbReference>
<dbReference type="GeneID" id="37017791"/>
<feature type="domain" description="RRM" evidence="10">
    <location>
        <begin position="236"/>
        <end position="315"/>
    </location>
</feature>
<protein>
    <submittedName>
        <fullName evidence="12">Pre-mRNA-splicing factor SLT11</fullName>
    </submittedName>
</protein>
<dbReference type="SUPFAM" id="SSF54928">
    <property type="entry name" value="RNA-binding domain, RBD"/>
    <property type="match status" value="1"/>
</dbReference>
<dbReference type="InterPro" id="IPR036855">
    <property type="entry name" value="Znf_CCCH_sf"/>
</dbReference>
<keyword evidence="2" id="KW-0747">Spliceosome</keyword>
<feature type="region of interest" description="Disordered" evidence="9">
    <location>
        <begin position="308"/>
        <end position="332"/>
    </location>
</feature>
<evidence type="ECO:0000259" key="11">
    <source>
        <dbReference type="PROSITE" id="PS50103"/>
    </source>
</evidence>
<sequence>MSYGFANKQGAAGGGAEIAETPILCETCLGPNPYVRMTKQSFGKECKICDRPFTVFRWNPGAGMRMKKTEICTTCSKIKNVCQTCVLDLQYGLPVQVRDTALGITKSGPSTDINKQYYVNQMESQLDGNNSLIESSVGPSSRAGQDILKQLAKDKTNPISDKYRRNRPHLCSFYAKGECNRGDMCPFRHELPVKNDLQKQNIKDRYHGNNDPVARKIMTTTASAAGLAPPEDKQITSLFLSALDPATDEAQIRTFFVQNVPDLRPDQIRSITMVPTSKCAFVNFTTRQKAESAAQRCALRMDLGGQEIRVSWGRSRPTKKSQQETPSTSSTS</sequence>
<keyword evidence="3 8" id="KW-0863">Zinc-finger</keyword>
<proteinExistence type="predicted"/>
<name>A0A316VLE5_9BASI</name>
<dbReference type="GO" id="GO:0008380">
    <property type="term" value="P:RNA splicing"/>
    <property type="evidence" value="ECO:0007669"/>
    <property type="project" value="UniProtKB-KW"/>
</dbReference>
<dbReference type="InterPro" id="IPR048995">
    <property type="entry name" value="STL11/RBM22-like_N"/>
</dbReference>
<keyword evidence="4 8" id="KW-0862">Zinc</keyword>
<accession>A0A316VLE5</accession>
<evidence type="ECO:0000256" key="5">
    <source>
        <dbReference type="ARBA" id="ARBA00022884"/>
    </source>
</evidence>
<dbReference type="SUPFAM" id="SSF90229">
    <property type="entry name" value="CCCH zinc finger"/>
    <property type="match status" value="1"/>
</dbReference>
<evidence type="ECO:0000256" key="8">
    <source>
        <dbReference type="PROSITE-ProRule" id="PRU00723"/>
    </source>
</evidence>
<dbReference type="InterPro" id="IPR000571">
    <property type="entry name" value="Znf_CCCH"/>
</dbReference>
<organism evidence="12 13">
    <name type="scientific">Meira miltonrushii</name>
    <dbReference type="NCBI Taxonomy" id="1280837"/>
    <lineage>
        <taxon>Eukaryota</taxon>
        <taxon>Fungi</taxon>
        <taxon>Dikarya</taxon>
        <taxon>Basidiomycota</taxon>
        <taxon>Ustilaginomycotina</taxon>
        <taxon>Exobasidiomycetes</taxon>
        <taxon>Exobasidiales</taxon>
        <taxon>Brachybasidiaceae</taxon>
        <taxon>Meira</taxon>
    </lineage>
</organism>
<evidence type="ECO:0000256" key="3">
    <source>
        <dbReference type="ARBA" id="ARBA00022771"/>
    </source>
</evidence>
<dbReference type="InterPro" id="IPR039171">
    <property type="entry name" value="Cwc2/Slt11"/>
</dbReference>
<dbReference type="EMBL" id="KZ819602">
    <property type="protein sequence ID" value="PWN37193.1"/>
    <property type="molecule type" value="Genomic_DNA"/>
</dbReference>
<dbReference type="SMART" id="SM00356">
    <property type="entry name" value="ZnF_C3H1"/>
    <property type="match status" value="1"/>
</dbReference>
<keyword evidence="1 8" id="KW-0479">Metal-binding</keyword>
<dbReference type="PANTHER" id="PTHR14089:SF6">
    <property type="entry name" value="PRE-MRNA-SPLICING FACTOR RBM22"/>
    <property type="match status" value="1"/>
</dbReference>
<dbReference type="Gene3D" id="3.30.70.330">
    <property type="match status" value="1"/>
</dbReference>
<dbReference type="InterPro" id="IPR032297">
    <property type="entry name" value="Torus"/>
</dbReference>
<dbReference type="FunFam" id="3.30.70.330:FF:000476">
    <property type="entry name" value="Zinc finger CCCH domain-containing protein 4"/>
    <property type="match status" value="1"/>
</dbReference>
<evidence type="ECO:0000256" key="1">
    <source>
        <dbReference type="ARBA" id="ARBA00022723"/>
    </source>
</evidence>
<evidence type="ECO:0000256" key="4">
    <source>
        <dbReference type="ARBA" id="ARBA00022833"/>
    </source>
</evidence>
<keyword evidence="13" id="KW-1185">Reference proteome</keyword>
<evidence type="ECO:0000256" key="2">
    <source>
        <dbReference type="ARBA" id="ARBA00022728"/>
    </source>
</evidence>
<dbReference type="InParanoid" id="A0A316VLE5"/>
<dbReference type="PROSITE" id="PS50102">
    <property type="entry name" value="RRM"/>
    <property type="match status" value="1"/>
</dbReference>
<reference evidence="12 13" key="1">
    <citation type="journal article" date="2018" name="Mol. Biol. Evol.">
        <title>Broad Genomic Sampling Reveals a Smut Pathogenic Ancestry of the Fungal Clade Ustilaginomycotina.</title>
        <authorList>
            <person name="Kijpornyongpan T."/>
            <person name="Mondo S.J."/>
            <person name="Barry K."/>
            <person name="Sandor L."/>
            <person name="Lee J."/>
            <person name="Lipzen A."/>
            <person name="Pangilinan J."/>
            <person name="LaButti K."/>
            <person name="Hainaut M."/>
            <person name="Henrissat B."/>
            <person name="Grigoriev I.V."/>
            <person name="Spatafora J.W."/>
            <person name="Aime M.C."/>
        </authorList>
    </citation>
    <scope>NUCLEOTIDE SEQUENCE [LARGE SCALE GENOMIC DNA]</scope>
    <source>
        <strain evidence="12 13">MCA 3882</strain>
    </source>
</reference>
<gene>
    <name evidence="12" type="ORF">FA14DRAFT_11337</name>
</gene>
<dbReference type="FunCoup" id="A0A316VLE5">
    <property type="interactions" value="704"/>
</dbReference>
<evidence type="ECO:0000256" key="6">
    <source>
        <dbReference type="ARBA" id="ARBA00023187"/>
    </source>
</evidence>
<keyword evidence="5 7" id="KW-0694">RNA-binding</keyword>
<keyword evidence="6" id="KW-0508">mRNA splicing</keyword>
<dbReference type="InterPro" id="IPR000504">
    <property type="entry name" value="RRM_dom"/>
</dbReference>
<dbReference type="Gene3D" id="4.10.1000.10">
    <property type="entry name" value="Zinc finger, CCCH-type"/>
    <property type="match status" value="1"/>
</dbReference>
<dbReference type="GO" id="GO:0071007">
    <property type="term" value="C:U2-type catalytic step 2 spliceosome"/>
    <property type="evidence" value="ECO:0007669"/>
    <property type="project" value="TreeGrafter"/>
</dbReference>
<dbReference type="InterPro" id="IPR035979">
    <property type="entry name" value="RBD_domain_sf"/>
</dbReference>
<dbReference type="GO" id="GO:0017070">
    <property type="term" value="F:U6 snRNA binding"/>
    <property type="evidence" value="ECO:0007669"/>
    <property type="project" value="TreeGrafter"/>
</dbReference>
<dbReference type="RefSeq" id="XP_025357495.1">
    <property type="nucleotide sequence ID" value="XM_025496010.1"/>
</dbReference>
<dbReference type="Proteomes" id="UP000245771">
    <property type="component" value="Unassembled WGS sequence"/>
</dbReference>
<dbReference type="OrthoDB" id="10259600at2759"/>
<keyword evidence="2" id="KW-0507">mRNA processing</keyword>
<dbReference type="Pfam" id="PF16131">
    <property type="entry name" value="Torus"/>
    <property type="match status" value="1"/>
</dbReference>